<evidence type="ECO:0000313" key="2">
    <source>
        <dbReference type="Proteomes" id="UP001519460"/>
    </source>
</evidence>
<name>A0ABD0KKP4_9CAEN</name>
<dbReference type="AlphaFoldDB" id="A0ABD0KKP4"/>
<dbReference type="EMBL" id="JACVVK020000162">
    <property type="protein sequence ID" value="KAK7487627.1"/>
    <property type="molecule type" value="Genomic_DNA"/>
</dbReference>
<protein>
    <submittedName>
        <fullName evidence="1">Uncharacterized protein</fullName>
    </submittedName>
</protein>
<comment type="caution">
    <text evidence="1">The sequence shown here is derived from an EMBL/GenBank/DDBJ whole genome shotgun (WGS) entry which is preliminary data.</text>
</comment>
<organism evidence="1 2">
    <name type="scientific">Batillaria attramentaria</name>
    <dbReference type="NCBI Taxonomy" id="370345"/>
    <lineage>
        <taxon>Eukaryota</taxon>
        <taxon>Metazoa</taxon>
        <taxon>Spiralia</taxon>
        <taxon>Lophotrochozoa</taxon>
        <taxon>Mollusca</taxon>
        <taxon>Gastropoda</taxon>
        <taxon>Caenogastropoda</taxon>
        <taxon>Sorbeoconcha</taxon>
        <taxon>Cerithioidea</taxon>
        <taxon>Batillariidae</taxon>
        <taxon>Batillaria</taxon>
    </lineage>
</organism>
<gene>
    <name evidence="1" type="ORF">BaRGS_00021177</name>
</gene>
<accession>A0ABD0KKP4</accession>
<reference evidence="1 2" key="1">
    <citation type="journal article" date="2023" name="Sci. Data">
        <title>Genome assembly of the Korean intertidal mud-creeper Batillaria attramentaria.</title>
        <authorList>
            <person name="Patra A.K."/>
            <person name="Ho P.T."/>
            <person name="Jun S."/>
            <person name="Lee S.J."/>
            <person name="Kim Y."/>
            <person name="Won Y.J."/>
        </authorList>
    </citation>
    <scope>NUCLEOTIDE SEQUENCE [LARGE SCALE GENOMIC DNA]</scope>
    <source>
        <strain evidence="1">Wonlab-2016</strain>
    </source>
</reference>
<sequence length="64" mass="6936">MANAVEAIVGLEKSELPLSRWILSSVAMIQDDNKITFCGNRSGGHSPVWKVRLLAGCIRIVLNG</sequence>
<keyword evidence="2" id="KW-1185">Reference proteome</keyword>
<dbReference type="Proteomes" id="UP001519460">
    <property type="component" value="Unassembled WGS sequence"/>
</dbReference>
<evidence type="ECO:0000313" key="1">
    <source>
        <dbReference type="EMBL" id="KAK7487627.1"/>
    </source>
</evidence>
<proteinExistence type="predicted"/>
<feature type="non-terminal residue" evidence="1">
    <location>
        <position position="64"/>
    </location>
</feature>